<dbReference type="EMBL" id="NFFZ01000103">
    <property type="protein sequence ID" value="OTI50442.1"/>
    <property type="molecule type" value="Genomic_DNA"/>
</dbReference>
<accession>A0A241XER8</accession>
<evidence type="ECO:0000313" key="3">
    <source>
        <dbReference type="Proteomes" id="UP000194857"/>
    </source>
</evidence>
<comment type="caution">
    <text evidence="2">The sequence shown here is derived from an EMBL/GenBank/DDBJ whole genome shotgun (WGS) entry which is preliminary data.</text>
</comment>
<dbReference type="Proteomes" id="UP000194857">
    <property type="component" value="Unassembled WGS sequence"/>
</dbReference>
<feature type="signal peptide" evidence="1">
    <location>
        <begin position="1"/>
        <end position="23"/>
    </location>
</feature>
<protein>
    <submittedName>
        <fullName evidence="2">Type IVB pilus formation outer membrane protein, R64 PilN family</fullName>
    </submittedName>
</protein>
<evidence type="ECO:0000313" key="2">
    <source>
        <dbReference type="EMBL" id="OTI50442.1"/>
    </source>
</evidence>
<name>A0A241XER8_PSEAI</name>
<dbReference type="AlphaFoldDB" id="A0A241XER8"/>
<feature type="non-terminal residue" evidence="2">
    <location>
        <position position="162"/>
    </location>
</feature>
<proteinExistence type="predicted"/>
<organism evidence="2 3">
    <name type="scientific">Pseudomonas aeruginosa</name>
    <dbReference type="NCBI Taxonomy" id="287"/>
    <lineage>
        <taxon>Bacteria</taxon>
        <taxon>Pseudomonadati</taxon>
        <taxon>Pseudomonadota</taxon>
        <taxon>Gammaproteobacteria</taxon>
        <taxon>Pseudomonadales</taxon>
        <taxon>Pseudomonadaceae</taxon>
        <taxon>Pseudomonas</taxon>
    </lineage>
</organism>
<keyword evidence="1" id="KW-0732">Signal</keyword>
<gene>
    <name evidence="2" type="ORF">CAZ10_38690</name>
</gene>
<sequence>MRAPLKNLLPCLLIPALASCSVARVNESADRVEATADSASTIAAQMRNTRPDRRDTVVFSDKPWVSTKPLSVSHTLSSDCIVTWRPAGAASLQEAAQEVINQCHLAVSITPDALNPAAFALQPQQRASNAPPPIQGGQDMATMLFPASVANGMSLGAGGSMG</sequence>
<evidence type="ECO:0000256" key="1">
    <source>
        <dbReference type="SAM" id="SignalP"/>
    </source>
</evidence>
<reference evidence="2 3" key="1">
    <citation type="submission" date="2017-05" db="EMBL/GenBank/DDBJ databases">
        <authorList>
            <person name="Song R."/>
            <person name="Chenine A.L."/>
            <person name="Ruprecht R.M."/>
        </authorList>
    </citation>
    <scope>NUCLEOTIDE SEQUENCE [LARGE SCALE GENOMIC DNA]</scope>
    <source>
        <strain evidence="2 3">S567_C10_BS</strain>
    </source>
</reference>
<dbReference type="PROSITE" id="PS51257">
    <property type="entry name" value="PROKAR_LIPOPROTEIN"/>
    <property type="match status" value="1"/>
</dbReference>
<feature type="chain" id="PRO_5012512233" evidence="1">
    <location>
        <begin position="24"/>
        <end position="162"/>
    </location>
</feature>